<dbReference type="AlphaFoldDB" id="A0A2G8KBR8"/>
<feature type="compositionally biased region" description="Basic and acidic residues" evidence="1">
    <location>
        <begin position="171"/>
        <end position="201"/>
    </location>
</feature>
<protein>
    <recommendedName>
        <fullName evidence="2">CCHC-type domain-containing protein</fullName>
    </recommendedName>
</protein>
<feature type="domain" description="CCHC-type" evidence="2">
    <location>
        <begin position="57"/>
        <end position="73"/>
    </location>
</feature>
<dbReference type="SMART" id="SM00343">
    <property type="entry name" value="ZnF_C2HC"/>
    <property type="match status" value="3"/>
</dbReference>
<comment type="caution">
    <text evidence="3">The sequence shown here is derived from an EMBL/GenBank/DDBJ whole genome shotgun (WGS) entry which is preliminary data.</text>
</comment>
<dbReference type="InterPro" id="IPR036875">
    <property type="entry name" value="Znf_CCHC_sf"/>
</dbReference>
<dbReference type="InterPro" id="IPR042509">
    <property type="entry name" value="ZCCHC3"/>
</dbReference>
<feature type="domain" description="CCHC-type" evidence="2">
    <location>
        <begin position="76"/>
        <end position="92"/>
    </location>
</feature>
<feature type="compositionally biased region" description="Acidic residues" evidence="1">
    <location>
        <begin position="152"/>
        <end position="161"/>
    </location>
</feature>
<evidence type="ECO:0000313" key="4">
    <source>
        <dbReference type="Proteomes" id="UP000230750"/>
    </source>
</evidence>
<feature type="region of interest" description="Disordered" evidence="1">
    <location>
        <begin position="101"/>
        <end position="302"/>
    </location>
</feature>
<gene>
    <name evidence="3" type="ORF">BSL78_17753</name>
</gene>
<reference evidence="3 4" key="1">
    <citation type="journal article" date="2017" name="PLoS Biol.">
        <title>The sea cucumber genome provides insights into morphological evolution and visceral regeneration.</title>
        <authorList>
            <person name="Zhang X."/>
            <person name="Sun L."/>
            <person name="Yuan J."/>
            <person name="Sun Y."/>
            <person name="Gao Y."/>
            <person name="Zhang L."/>
            <person name="Li S."/>
            <person name="Dai H."/>
            <person name="Hamel J.F."/>
            <person name="Liu C."/>
            <person name="Yu Y."/>
            <person name="Liu S."/>
            <person name="Lin W."/>
            <person name="Guo K."/>
            <person name="Jin S."/>
            <person name="Xu P."/>
            <person name="Storey K.B."/>
            <person name="Huan P."/>
            <person name="Zhang T."/>
            <person name="Zhou Y."/>
            <person name="Zhang J."/>
            <person name="Lin C."/>
            <person name="Li X."/>
            <person name="Xing L."/>
            <person name="Huo D."/>
            <person name="Sun M."/>
            <person name="Wang L."/>
            <person name="Mercier A."/>
            <person name="Li F."/>
            <person name="Yang H."/>
            <person name="Xiang J."/>
        </authorList>
    </citation>
    <scope>NUCLEOTIDE SEQUENCE [LARGE SCALE GENOMIC DNA]</scope>
    <source>
        <strain evidence="3">Shaxun</strain>
        <tissue evidence="3">Muscle</tissue>
    </source>
</reference>
<sequence>MVIHTDDDHTVTVPMQGYPSSLRIGARNISVRYPGQPFTCLRCGGRDHRIKECPNLKCFLCLGLGHQSKDCKEGIRCSICLELGHPFRACPMSFARKAHTTAAWDRESQGSDSEEEAPTVVTPAAPTAPPGSVEPAVATVSQGGKEVATDVVESEVVEEDPGPSNVHTRTCARDEGDAAMEVKEDGRKEAGKEKGVKEGKGKKGVKERKTVAEGSEKKDKASNENGGKSKVPNPHVSDGSGSEMDEGDEAVPPVSLKRDLAVSDADCSDSSDSDLMPSDKSGRKLQKLDSFNGVSFHSDTQC</sequence>
<feature type="compositionally biased region" description="Basic and acidic residues" evidence="1">
    <location>
        <begin position="207"/>
        <end position="222"/>
    </location>
</feature>
<feature type="compositionally biased region" description="Polar residues" evidence="1">
    <location>
        <begin position="292"/>
        <end position="302"/>
    </location>
</feature>
<dbReference type="EMBL" id="MRZV01000715">
    <property type="protein sequence ID" value="PIK45422.1"/>
    <property type="molecule type" value="Genomic_DNA"/>
</dbReference>
<keyword evidence="4" id="KW-1185">Reference proteome</keyword>
<name>A0A2G8KBR8_STIJA</name>
<dbReference type="GO" id="GO:0008270">
    <property type="term" value="F:zinc ion binding"/>
    <property type="evidence" value="ECO:0007669"/>
    <property type="project" value="InterPro"/>
</dbReference>
<dbReference type="PANTHER" id="PTHR22639:SF3">
    <property type="entry name" value="ZINC FINGER CCHC DOMAIN-CONTAINING PROTEIN 3"/>
    <property type="match status" value="1"/>
</dbReference>
<feature type="domain" description="CCHC-type" evidence="2">
    <location>
        <begin position="39"/>
        <end position="55"/>
    </location>
</feature>
<evidence type="ECO:0000313" key="3">
    <source>
        <dbReference type="EMBL" id="PIK45422.1"/>
    </source>
</evidence>
<accession>A0A2G8KBR8</accession>
<dbReference type="InterPro" id="IPR001878">
    <property type="entry name" value="Znf_CCHC"/>
</dbReference>
<dbReference type="SUPFAM" id="SSF57756">
    <property type="entry name" value="Retrovirus zinc finger-like domains"/>
    <property type="match status" value="1"/>
</dbReference>
<dbReference type="OrthoDB" id="7790809at2759"/>
<proteinExistence type="predicted"/>
<dbReference type="PANTHER" id="PTHR22639">
    <property type="entry name" value="GAG-RELATED PROTEIN"/>
    <property type="match status" value="1"/>
</dbReference>
<dbReference type="Proteomes" id="UP000230750">
    <property type="component" value="Unassembled WGS sequence"/>
</dbReference>
<dbReference type="GO" id="GO:0003723">
    <property type="term" value="F:RNA binding"/>
    <property type="evidence" value="ECO:0007669"/>
    <property type="project" value="InterPro"/>
</dbReference>
<dbReference type="Gene3D" id="4.10.60.10">
    <property type="entry name" value="Zinc finger, CCHC-type"/>
    <property type="match status" value="1"/>
</dbReference>
<evidence type="ECO:0000259" key="2">
    <source>
        <dbReference type="SMART" id="SM00343"/>
    </source>
</evidence>
<evidence type="ECO:0000256" key="1">
    <source>
        <dbReference type="SAM" id="MobiDB-lite"/>
    </source>
</evidence>
<dbReference type="GO" id="GO:0003690">
    <property type="term" value="F:double-stranded DNA binding"/>
    <property type="evidence" value="ECO:0007669"/>
    <property type="project" value="InterPro"/>
</dbReference>
<dbReference type="GO" id="GO:0002218">
    <property type="term" value="P:activation of innate immune response"/>
    <property type="evidence" value="ECO:0007669"/>
    <property type="project" value="InterPro"/>
</dbReference>
<organism evidence="3 4">
    <name type="scientific">Stichopus japonicus</name>
    <name type="common">Sea cucumber</name>
    <dbReference type="NCBI Taxonomy" id="307972"/>
    <lineage>
        <taxon>Eukaryota</taxon>
        <taxon>Metazoa</taxon>
        <taxon>Echinodermata</taxon>
        <taxon>Eleutherozoa</taxon>
        <taxon>Echinozoa</taxon>
        <taxon>Holothuroidea</taxon>
        <taxon>Aspidochirotacea</taxon>
        <taxon>Aspidochirotida</taxon>
        <taxon>Stichopodidae</taxon>
        <taxon>Apostichopus</taxon>
    </lineage>
</organism>